<keyword evidence="3" id="KW-0805">Transcription regulation</keyword>
<keyword evidence="10" id="KW-1185">Reference proteome</keyword>
<evidence type="ECO:0000256" key="6">
    <source>
        <dbReference type="PROSITE-ProRule" id="PRU00169"/>
    </source>
</evidence>
<evidence type="ECO:0000256" key="2">
    <source>
        <dbReference type="ARBA" id="ARBA00023012"/>
    </source>
</evidence>
<dbReference type="RefSeq" id="WP_203195401.1">
    <property type="nucleotide sequence ID" value="NZ_CP063362.1"/>
</dbReference>
<proteinExistence type="predicted"/>
<dbReference type="EMBL" id="CP063362">
    <property type="protein sequence ID" value="QRG08491.1"/>
    <property type="molecule type" value="Genomic_DNA"/>
</dbReference>
<evidence type="ECO:0000259" key="7">
    <source>
        <dbReference type="PROSITE" id="PS50043"/>
    </source>
</evidence>
<evidence type="ECO:0000256" key="1">
    <source>
        <dbReference type="ARBA" id="ARBA00022553"/>
    </source>
</evidence>
<evidence type="ECO:0000313" key="10">
    <source>
        <dbReference type="Proteomes" id="UP000596427"/>
    </source>
</evidence>
<dbReference type="CDD" id="cd17537">
    <property type="entry name" value="REC_FixJ"/>
    <property type="match status" value="1"/>
</dbReference>
<dbReference type="SUPFAM" id="SSF52172">
    <property type="entry name" value="CheY-like"/>
    <property type="match status" value="1"/>
</dbReference>
<feature type="domain" description="Response regulatory" evidence="8">
    <location>
        <begin position="6"/>
        <end position="120"/>
    </location>
</feature>
<keyword evidence="2" id="KW-0902">Two-component regulatory system</keyword>
<accession>A0A974PS37</accession>
<dbReference type="GO" id="GO:0003677">
    <property type="term" value="F:DNA binding"/>
    <property type="evidence" value="ECO:0007669"/>
    <property type="project" value="UniProtKB-KW"/>
</dbReference>
<dbReference type="SMART" id="SM00448">
    <property type="entry name" value="REC"/>
    <property type="match status" value="1"/>
</dbReference>
<evidence type="ECO:0000259" key="8">
    <source>
        <dbReference type="PROSITE" id="PS50110"/>
    </source>
</evidence>
<dbReference type="SUPFAM" id="SSF46894">
    <property type="entry name" value="C-terminal effector domain of the bipartite response regulators"/>
    <property type="match status" value="1"/>
</dbReference>
<dbReference type="PRINTS" id="PR00038">
    <property type="entry name" value="HTHLUXR"/>
</dbReference>
<gene>
    <name evidence="9" type="ORF">EZH22_09470</name>
</gene>
<dbReference type="InterPro" id="IPR036388">
    <property type="entry name" value="WH-like_DNA-bd_sf"/>
</dbReference>
<dbReference type="PROSITE" id="PS50110">
    <property type="entry name" value="RESPONSE_REGULATORY"/>
    <property type="match status" value="1"/>
</dbReference>
<dbReference type="PANTHER" id="PTHR44688:SF16">
    <property type="entry name" value="DNA-BINDING TRANSCRIPTIONAL ACTIVATOR DEVR_DOSR"/>
    <property type="match status" value="1"/>
</dbReference>
<dbReference type="InterPro" id="IPR016032">
    <property type="entry name" value="Sig_transdc_resp-reg_C-effctor"/>
</dbReference>
<sequence>MSAAPLVHVVDDDDSLRTAVARLLNAAGLEVRAYASAGDFLLHPLPHRPGCILLDLRMPGPSGLELQRALRTLGATLPVIFFTAHADVACSVEAMKAGAVDFLMKPVEPQVLLEAVQRALERDARMRAARTDADDLLSRFALLSPREREVFDLVVAGKLNKQIADELGIAERTVKAQRAQLMIKLGAESAAELGRLAERLQRLTQDLPDNR</sequence>
<dbReference type="PANTHER" id="PTHR44688">
    <property type="entry name" value="DNA-BINDING TRANSCRIPTIONAL ACTIVATOR DEVR_DOSR"/>
    <property type="match status" value="1"/>
</dbReference>
<evidence type="ECO:0000313" key="9">
    <source>
        <dbReference type="EMBL" id="QRG08491.1"/>
    </source>
</evidence>
<name>A0A974PS37_9HYPH</name>
<dbReference type="PROSITE" id="PS50043">
    <property type="entry name" value="HTH_LUXR_2"/>
    <property type="match status" value="1"/>
</dbReference>
<feature type="modified residue" description="4-aspartylphosphate" evidence="6">
    <location>
        <position position="55"/>
    </location>
</feature>
<dbReference type="Gene3D" id="1.10.10.10">
    <property type="entry name" value="Winged helix-like DNA-binding domain superfamily/Winged helix DNA-binding domain"/>
    <property type="match status" value="1"/>
</dbReference>
<feature type="domain" description="HTH luxR-type" evidence="7">
    <location>
        <begin position="136"/>
        <end position="201"/>
    </location>
</feature>
<dbReference type="Proteomes" id="UP000596427">
    <property type="component" value="Chromosome"/>
</dbReference>
<keyword evidence="1 6" id="KW-0597">Phosphoprotein</keyword>
<evidence type="ECO:0000256" key="3">
    <source>
        <dbReference type="ARBA" id="ARBA00023015"/>
    </source>
</evidence>
<evidence type="ECO:0000256" key="4">
    <source>
        <dbReference type="ARBA" id="ARBA00023125"/>
    </source>
</evidence>
<protein>
    <submittedName>
        <fullName evidence="9">Response regulator transcription factor</fullName>
    </submittedName>
</protein>
<evidence type="ECO:0000256" key="5">
    <source>
        <dbReference type="ARBA" id="ARBA00023163"/>
    </source>
</evidence>
<keyword evidence="5" id="KW-0804">Transcription</keyword>
<dbReference type="InterPro" id="IPR000792">
    <property type="entry name" value="Tscrpt_reg_LuxR_C"/>
</dbReference>
<dbReference type="AlphaFoldDB" id="A0A974PS37"/>
<dbReference type="CDD" id="cd06170">
    <property type="entry name" value="LuxR_C_like"/>
    <property type="match status" value="1"/>
</dbReference>
<keyword evidence="4" id="KW-0238">DNA-binding</keyword>
<dbReference type="GO" id="GO:0006355">
    <property type="term" value="P:regulation of DNA-templated transcription"/>
    <property type="evidence" value="ECO:0007669"/>
    <property type="project" value="InterPro"/>
</dbReference>
<dbReference type="SMART" id="SM00421">
    <property type="entry name" value="HTH_LUXR"/>
    <property type="match status" value="1"/>
</dbReference>
<organism evidence="9 10">
    <name type="scientific">Xanthobacter dioxanivorans</name>
    <dbReference type="NCBI Taxonomy" id="2528964"/>
    <lineage>
        <taxon>Bacteria</taxon>
        <taxon>Pseudomonadati</taxon>
        <taxon>Pseudomonadota</taxon>
        <taxon>Alphaproteobacteria</taxon>
        <taxon>Hyphomicrobiales</taxon>
        <taxon>Xanthobacteraceae</taxon>
        <taxon>Xanthobacter</taxon>
    </lineage>
</organism>
<dbReference type="Pfam" id="PF00072">
    <property type="entry name" value="Response_reg"/>
    <property type="match status" value="1"/>
</dbReference>
<dbReference type="Gene3D" id="3.40.50.2300">
    <property type="match status" value="1"/>
</dbReference>
<dbReference type="InterPro" id="IPR011006">
    <property type="entry name" value="CheY-like_superfamily"/>
</dbReference>
<dbReference type="GO" id="GO:0000160">
    <property type="term" value="P:phosphorelay signal transduction system"/>
    <property type="evidence" value="ECO:0007669"/>
    <property type="project" value="UniProtKB-KW"/>
</dbReference>
<dbReference type="FunFam" id="3.40.50.2300:FF:000018">
    <property type="entry name" value="DNA-binding transcriptional regulator NtrC"/>
    <property type="match status" value="1"/>
</dbReference>
<reference evidence="9 10" key="1">
    <citation type="submission" date="2020-10" db="EMBL/GenBank/DDBJ databases">
        <title>Degradation of 1,4-Dioxane by Xanthobacter sp. YN2, via a Novel Group-2 Soluble Di-Iron Monooxygenase.</title>
        <authorList>
            <person name="Ma F."/>
            <person name="Wang Y."/>
            <person name="Yang J."/>
            <person name="Guo H."/>
            <person name="Su D."/>
            <person name="Yu L."/>
        </authorList>
    </citation>
    <scope>NUCLEOTIDE SEQUENCE [LARGE SCALE GENOMIC DNA]</scope>
    <source>
        <strain evidence="9 10">YN2</strain>
    </source>
</reference>
<dbReference type="InterPro" id="IPR001789">
    <property type="entry name" value="Sig_transdc_resp-reg_receiver"/>
</dbReference>
<dbReference type="KEGG" id="xdi:EZH22_09470"/>
<dbReference type="Pfam" id="PF00196">
    <property type="entry name" value="GerE"/>
    <property type="match status" value="1"/>
</dbReference>